<gene>
    <name evidence="1" type="ORF">O3G_MSEX011834</name>
</gene>
<proteinExistence type="predicted"/>
<reference evidence="1" key="2">
    <citation type="submission" date="2020-12" db="EMBL/GenBank/DDBJ databases">
        <authorList>
            <person name="Kanost M."/>
        </authorList>
    </citation>
    <scope>NUCLEOTIDE SEQUENCE</scope>
</reference>
<protein>
    <submittedName>
        <fullName evidence="1">Uncharacterized protein</fullName>
    </submittedName>
</protein>
<sequence>MKSSVTLLRESIVQSTSIPKDAIVNLKQEISTPPDMVSINSRVIKVEFLLKVIARLPMPHLNASVEIPIVIGEKLEESLEVEPHPSYWEVMSEEEKVKE</sequence>
<comment type="caution">
    <text evidence="1">The sequence shown here is derived from an EMBL/GenBank/DDBJ whole genome shotgun (WGS) entry which is preliminary data.</text>
</comment>
<dbReference type="AlphaFoldDB" id="A0A921ZNP0"/>
<reference evidence="1" key="1">
    <citation type="journal article" date="2016" name="Insect Biochem. Mol. Biol.">
        <title>Multifaceted biological insights from a draft genome sequence of the tobacco hornworm moth, Manduca sexta.</title>
        <authorList>
            <person name="Kanost M.R."/>
            <person name="Arrese E.L."/>
            <person name="Cao X."/>
            <person name="Chen Y.R."/>
            <person name="Chellapilla S."/>
            <person name="Goldsmith M.R."/>
            <person name="Grosse-Wilde E."/>
            <person name="Heckel D.G."/>
            <person name="Herndon N."/>
            <person name="Jiang H."/>
            <person name="Papanicolaou A."/>
            <person name="Qu J."/>
            <person name="Soulages J.L."/>
            <person name="Vogel H."/>
            <person name="Walters J."/>
            <person name="Waterhouse R.M."/>
            <person name="Ahn S.J."/>
            <person name="Almeida F.C."/>
            <person name="An C."/>
            <person name="Aqrawi P."/>
            <person name="Bretschneider A."/>
            <person name="Bryant W.B."/>
            <person name="Bucks S."/>
            <person name="Chao H."/>
            <person name="Chevignon G."/>
            <person name="Christen J.M."/>
            <person name="Clarke D.F."/>
            <person name="Dittmer N.T."/>
            <person name="Ferguson L.C.F."/>
            <person name="Garavelou S."/>
            <person name="Gordon K.H.J."/>
            <person name="Gunaratna R.T."/>
            <person name="Han Y."/>
            <person name="Hauser F."/>
            <person name="He Y."/>
            <person name="Heidel-Fischer H."/>
            <person name="Hirsh A."/>
            <person name="Hu Y."/>
            <person name="Jiang H."/>
            <person name="Kalra D."/>
            <person name="Klinner C."/>
            <person name="Konig C."/>
            <person name="Kovar C."/>
            <person name="Kroll A.R."/>
            <person name="Kuwar S.S."/>
            <person name="Lee S.L."/>
            <person name="Lehman R."/>
            <person name="Li K."/>
            <person name="Li Z."/>
            <person name="Liang H."/>
            <person name="Lovelace S."/>
            <person name="Lu Z."/>
            <person name="Mansfield J.H."/>
            <person name="McCulloch K.J."/>
            <person name="Mathew T."/>
            <person name="Morton B."/>
            <person name="Muzny D.M."/>
            <person name="Neunemann D."/>
            <person name="Ongeri F."/>
            <person name="Pauchet Y."/>
            <person name="Pu L.L."/>
            <person name="Pyrousis I."/>
            <person name="Rao X.J."/>
            <person name="Redding A."/>
            <person name="Roesel C."/>
            <person name="Sanchez-Gracia A."/>
            <person name="Schaack S."/>
            <person name="Shukla A."/>
            <person name="Tetreau G."/>
            <person name="Wang Y."/>
            <person name="Xiong G.H."/>
            <person name="Traut W."/>
            <person name="Walsh T.K."/>
            <person name="Worley K.C."/>
            <person name="Wu D."/>
            <person name="Wu W."/>
            <person name="Wu Y.Q."/>
            <person name="Zhang X."/>
            <person name="Zou Z."/>
            <person name="Zucker H."/>
            <person name="Briscoe A.D."/>
            <person name="Burmester T."/>
            <person name="Clem R.J."/>
            <person name="Feyereisen R."/>
            <person name="Grimmelikhuijzen C.J.P."/>
            <person name="Hamodrakas S.J."/>
            <person name="Hansson B.S."/>
            <person name="Huguet E."/>
            <person name="Jermiin L.S."/>
            <person name="Lan Q."/>
            <person name="Lehman H.K."/>
            <person name="Lorenzen M."/>
            <person name="Merzendorfer H."/>
            <person name="Michalopoulos I."/>
            <person name="Morton D.B."/>
            <person name="Muthukrishnan S."/>
            <person name="Oakeshott J.G."/>
            <person name="Palmer W."/>
            <person name="Park Y."/>
            <person name="Passarelli A.L."/>
            <person name="Rozas J."/>
            <person name="Schwartz L.M."/>
            <person name="Smith W."/>
            <person name="Southgate A."/>
            <person name="Vilcinskas A."/>
            <person name="Vogt R."/>
            <person name="Wang P."/>
            <person name="Werren J."/>
            <person name="Yu X.Q."/>
            <person name="Zhou J.J."/>
            <person name="Brown S.J."/>
            <person name="Scherer S.E."/>
            <person name="Richards S."/>
            <person name="Blissard G.W."/>
        </authorList>
    </citation>
    <scope>NUCLEOTIDE SEQUENCE</scope>
</reference>
<dbReference type="EMBL" id="JH668660">
    <property type="protein sequence ID" value="KAG6460217.1"/>
    <property type="molecule type" value="Genomic_DNA"/>
</dbReference>
<evidence type="ECO:0000313" key="1">
    <source>
        <dbReference type="EMBL" id="KAG6460217.1"/>
    </source>
</evidence>
<evidence type="ECO:0000313" key="2">
    <source>
        <dbReference type="Proteomes" id="UP000791440"/>
    </source>
</evidence>
<dbReference type="Proteomes" id="UP000791440">
    <property type="component" value="Unassembled WGS sequence"/>
</dbReference>
<keyword evidence="2" id="KW-1185">Reference proteome</keyword>
<name>A0A921ZNP0_MANSE</name>
<organism evidence="1 2">
    <name type="scientific">Manduca sexta</name>
    <name type="common">Tobacco hawkmoth</name>
    <name type="synonym">Tobacco hornworm</name>
    <dbReference type="NCBI Taxonomy" id="7130"/>
    <lineage>
        <taxon>Eukaryota</taxon>
        <taxon>Metazoa</taxon>
        <taxon>Ecdysozoa</taxon>
        <taxon>Arthropoda</taxon>
        <taxon>Hexapoda</taxon>
        <taxon>Insecta</taxon>
        <taxon>Pterygota</taxon>
        <taxon>Neoptera</taxon>
        <taxon>Endopterygota</taxon>
        <taxon>Lepidoptera</taxon>
        <taxon>Glossata</taxon>
        <taxon>Ditrysia</taxon>
        <taxon>Bombycoidea</taxon>
        <taxon>Sphingidae</taxon>
        <taxon>Sphinginae</taxon>
        <taxon>Sphingini</taxon>
        <taxon>Manduca</taxon>
    </lineage>
</organism>
<accession>A0A921ZNP0</accession>